<dbReference type="Proteomes" id="UP001320609">
    <property type="component" value="Unassembled WGS sequence"/>
</dbReference>
<name>A0ABS9S960_9GAMM</name>
<protein>
    <submittedName>
        <fullName evidence="4">PilX N-terminal domain-containing pilus assembly protein</fullName>
    </submittedName>
</protein>
<dbReference type="InterPro" id="IPR025205">
    <property type="entry name" value="PilX/PilW_C"/>
</dbReference>
<dbReference type="RefSeq" id="WP_240718949.1">
    <property type="nucleotide sequence ID" value="NZ_JAKVTW010000012.1"/>
</dbReference>
<feature type="transmembrane region" description="Helical" evidence="1">
    <location>
        <begin position="12"/>
        <end position="32"/>
    </location>
</feature>
<evidence type="ECO:0000313" key="4">
    <source>
        <dbReference type="EMBL" id="MCH4812647.1"/>
    </source>
</evidence>
<evidence type="ECO:0000259" key="2">
    <source>
        <dbReference type="Pfam" id="PF13681"/>
    </source>
</evidence>
<organism evidence="4 5">
    <name type="scientific">Vreelandella neptunia</name>
    <dbReference type="NCBI Taxonomy" id="115551"/>
    <lineage>
        <taxon>Bacteria</taxon>
        <taxon>Pseudomonadati</taxon>
        <taxon>Pseudomonadota</taxon>
        <taxon>Gammaproteobacteria</taxon>
        <taxon>Oceanospirillales</taxon>
        <taxon>Halomonadaceae</taxon>
        <taxon>Vreelandella</taxon>
    </lineage>
</organism>
<reference evidence="4 5" key="1">
    <citation type="submission" date="2022-03" db="EMBL/GenBank/DDBJ databases">
        <title>Genomic signatures underlying metal tolerance in selected Arctic bacterial isolates.</title>
        <authorList>
            <person name="Thomas F.A."/>
            <person name="Venkatachalam S."/>
            <person name="Krishnan K.P."/>
        </authorList>
    </citation>
    <scope>NUCLEOTIDE SEQUENCE [LARGE SCALE GENOMIC DNA]</scope>
    <source>
        <strain evidence="4 5">HM116</strain>
    </source>
</reference>
<gene>
    <name evidence="4" type="ORF">MLE19_15035</name>
</gene>
<keyword evidence="1" id="KW-0472">Membrane</keyword>
<evidence type="ECO:0000259" key="3">
    <source>
        <dbReference type="Pfam" id="PF14341"/>
    </source>
</evidence>
<comment type="caution">
    <text evidence="4">The sequence shown here is derived from an EMBL/GenBank/DDBJ whole genome shotgun (WGS) entry which is preliminary data.</text>
</comment>
<dbReference type="Pfam" id="PF14341">
    <property type="entry name" value="PilX_N"/>
    <property type="match status" value="1"/>
</dbReference>
<sequence length="148" mass="16179">MHGPSLSSQQGMALAISLIFLAIITLLSLSSMQDAIMQNRMAANQRDNIVALQAAEAALHDAENQLASGGSVTHNWTTHNVNIDQLSRSPRYRIQQLTRLGSRSTNSGNELLETLYRIEAQGFGTAEETSVTLESLYVREQSVEVPLP</sequence>
<dbReference type="InterPro" id="IPR025746">
    <property type="entry name" value="PilX_N_dom"/>
</dbReference>
<proteinExistence type="predicted"/>
<evidence type="ECO:0000256" key="1">
    <source>
        <dbReference type="SAM" id="Phobius"/>
    </source>
</evidence>
<keyword evidence="1" id="KW-1133">Transmembrane helix</keyword>
<keyword evidence="1" id="KW-0812">Transmembrane</keyword>
<accession>A0ABS9S960</accession>
<keyword evidence="5" id="KW-1185">Reference proteome</keyword>
<evidence type="ECO:0000313" key="5">
    <source>
        <dbReference type="Proteomes" id="UP001320609"/>
    </source>
</evidence>
<feature type="domain" description="PilX/PilW C-terminal" evidence="2">
    <location>
        <begin position="67"/>
        <end position="139"/>
    </location>
</feature>
<dbReference type="EMBL" id="JAKVTW010000012">
    <property type="protein sequence ID" value="MCH4812647.1"/>
    <property type="molecule type" value="Genomic_DNA"/>
</dbReference>
<dbReference type="Pfam" id="PF13681">
    <property type="entry name" value="PilX"/>
    <property type="match status" value="1"/>
</dbReference>
<feature type="domain" description="Type 4 fimbrial biogenesis protein PilX N-terminal" evidence="3">
    <location>
        <begin position="10"/>
        <end position="59"/>
    </location>
</feature>